<evidence type="ECO:0000256" key="2">
    <source>
        <dbReference type="ARBA" id="ARBA00004401"/>
    </source>
</evidence>
<evidence type="ECO:0000256" key="5">
    <source>
        <dbReference type="ARBA" id="ARBA00022801"/>
    </source>
</evidence>
<feature type="region of interest" description="Disordered" evidence="7">
    <location>
        <begin position="1"/>
        <end position="60"/>
    </location>
</feature>
<feature type="compositionally biased region" description="Low complexity" evidence="7">
    <location>
        <begin position="15"/>
        <end position="27"/>
    </location>
</feature>
<dbReference type="NCBIfam" id="TIGR02227">
    <property type="entry name" value="sigpep_I_bact"/>
    <property type="match status" value="1"/>
</dbReference>
<dbReference type="CDD" id="cd06530">
    <property type="entry name" value="S26_SPase_I"/>
    <property type="match status" value="1"/>
</dbReference>
<keyword evidence="5 6" id="KW-0378">Hydrolase</keyword>
<keyword evidence="6" id="KW-0645">Protease</keyword>
<dbReference type="Gene3D" id="2.10.109.10">
    <property type="entry name" value="Umud Fragment, subunit A"/>
    <property type="match status" value="1"/>
</dbReference>
<dbReference type="InterPro" id="IPR019758">
    <property type="entry name" value="Pept_S26A_signal_pept_1_CS"/>
</dbReference>
<organism evidence="9 10">
    <name type="scientific">Kitasatospora purpeofusca</name>
    <dbReference type="NCBI Taxonomy" id="67352"/>
    <lineage>
        <taxon>Bacteria</taxon>
        <taxon>Bacillati</taxon>
        <taxon>Actinomycetota</taxon>
        <taxon>Actinomycetes</taxon>
        <taxon>Kitasatosporales</taxon>
        <taxon>Streptomycetaceae</taxon>
        <taxon>Kitasatospora</taxon>
    </lineage>
</organism>
<evidence type="ECO:0000313" key="9">
    <source>
        <dbReference type="EMBL" id="WUQ86075.1"/>
    </source>
</evidence>
<evidence type="ECO:0000256" key="6">
    <source>
        <dbReference type="RuleBase" id="RU362042"/>
    </source>
</evidence>
<keyword evidence="10" id="KW-1185">Reference proteome</keyword>
<dbReference type="GO" id="GO:0009003">
    <property type="term" value="F:signal peptidase activity"/>
    <property type="evidence" value="ECO:0007669"/>
    <property type="project" value="UniProtKB-EC"/>
</dbReference>
<feature type="compositionally biased region" description="Basic and acidic residues" evidence="7">
    <location>
        <begin position="28"/>
        <end position="41"/>
    </location>
</feature>
<proteinExistence type="inferred from homology"/>
<dbReference type="RefSeq" id="WP_328956726.1">
    <property type="nucleotide sequence ID" value="NZ_CP108110.1"/>
</dbReference>
<comment type="catalytic activity">
    <reaction evidence="1 6">
        <text>Cleavage of hydrophobic, N-terminal signal or leader sequences from secreted and periplasmic proteins.</text>
        <dbReference type="EC" id="3.4.21.89"/>
    </reaction>
</comment>
<dbReference type="PROSITE" id="PS00761">
    <property type="entry name" value="SPASE_I_3"/>
    <property type="match status" value="1"/>
</dbReference>
<evidence type="ECO:0000259" key="8">
    <source>
        <dbReference type="Pfam" id="PF10502"/>
    </source>
</evidence>
<feature type="compositionally biased region" description="Basic and acidic residues" evidence="7">
    <location>
        <begin position="221"/>
        <end position="233"/>
    </location>
</feature>
<dbReference type="InterPro" id="IPR036286">
    <property type="entry name" value="LexA/Signal_pep-like_sf"/>
</dbReference>
<evidence type="ECO:0000256" key="4">
    <source>
        <dbReference type="ARBA" id="ARBA00013208"/>
    </source>
</evidence>
<dbReference type="PANTHER" id="PTHR43390">
    <property type="entry name" value="SIGNAL PEPTIDASE I"/>
    <property type="match status" value="1"/>
</dbReference>
<gene>
    <name evidence="9" type="primary">lepB</name>
    <name evidence="9" type="ORF">OHA16_25775</name>
</gene>
<evidence type="ECO:0000256" key="1">
    <source>
        <dbReference type="ARBA" id="ARBA00000677"/>
    </source>
</evidence>
<comment type="subcellular location">
    <subcellularLocation>
        <location evidence="2">Cell membrane</location>
        <topology evidence="2">Single-pass type II membrane protein</topology>
    </subcellularLocation>
    <subcellularLocation>
        <location evidence="6">Membrane</location>
        <topology evidence="6">Single-pass type II membrane protein</topology>
    </subcellularLocation>
</comment>
<dbReference type="InterPro" id="IPR000223">
    <property type="entry name" value="Pept_S26A_signal_pept_1"/>
</dbReference>
<dbReference type="Pfam" id="PF10502">
    <property type="entry name" value="Peptidase_S26"/>
    <property type="match status" value="1"/>
</dbReference>
<dbReference type="SUPFAM" id="SSF51306">
    <property type="entry name" value="LexA/Signal peptidase"/>
    <property type="match status" value="1"/>
</dbReference>
<dbReference type="InterPro" id="IPR019533">
    <property type="entry name" value="Peptidase_S26"/>
</dbReference>
<feature type="domain" description="Peptidase S26" evidence="8">
    <location>
        <begin position="69"/>
        <end position="257"/>
    </location>
</feature>
<evidence type="ECO:0000256" key="7">
    <source>
        <dbReference type="SAM" id="MobiDB-lite"/>
    </source>
</evidence>
<evidence type="ECO:0000256" key="3">
    <source>
        <dbReference type="ARBA" id="ARBA00009370"/>
    </source>
</evidence>
<name>A0ABZ1U5F4_9ACTN</name>
<dbReference type="EC" id="3.4.21.89" evidence="4 6"/>
<dbReference type="PRINTS" id="PR00727">
    <property type="entry name" value="LEADERPTASE"/>
</dbReference>
<dbReference type="EMBL" id="CP108110">
    <property type="protein sequence ID" value="WUQ86075.1"/>
    <property type="molecule type" value="Genomic_DNA"/>
</dbReference>
<accession>A0ABZ1U5F4</accession>
<evidence type="ECO:0000313" key="10">
    <source>
        <dbReference type="Proteomes" id="UP001432222"/>
    </source>
</evidence>
<protein>
    <recommendedName>
        <fullName evidence="4 6">Signal peptidase I</fullName>
        <ecNumber evidence="4 6">3.4.21.89</ecNumber>
    </recommendedName>
</protein>
<dbReference type="PANTHER" id="PTHR43390:SF1">
    <property type="entry name" value="CHLOROPLAST PROCESSING PEPTIDASE"/>
    <property type="match status" value="1"/>
</dbReference>
<sequence>MAVNLPDTHGGDAGAGTAAPGAPVGGRAEARRARRAAEGRRSSSPKNGSPKNGRPGRRPRPWWIEIPAMAAVGLVVALLIKTCLFQVFTIPSGSMENTLRIGDRVGVNKLAPLTGWKPEPGQPVVFKDPGGWLPPQATEGNPLTDALGSALSFVGLVPPKDDNYLVKRVIATGGQTVQCSGSTLTVDGAKVDEPYLHPGDDSCAGLDFGPVTVPQGHVWVEGDHRSDSADSRYHQRGPGGGAVPVDNVVGPVSAVVWPLGHLDWFGWVGR</sequence>
<feature type="region of interest" description="Disordered" evidence="7">
    <location>
        <begin position="221"/>
        <end position="244"/>
    </location>
</feature>
<reference evidence="9" key="1">
    <citation type="submission" date="2022-10" db="EMBL/GenBank/DDBJ databases">
        <title>The complete genomes of actinobacterial strains from the NBC collection.</title>
        <authorList>
            <person name="Joergensen T.S."/>
            <person name="Alvarez Arevalo M."/>
            <person name="Sterndorff E.B."/>
            <person name="Faurdal D."/>
            <person name="Vuksanovic O."/>
            <person name="Mourched A.-S."/>
            <person name="Charusanti P."/>
            <person name="Shaw S."/>
            <person name="Blin K."/>
            <person name="Weber T."/>
        </authorList>
    </citation>
    <scope>NUCLEOTIDE SEQUENCE</scope>
    <source>
        <strain evidence="9">NBC_00222</strain>
    </source>
</reference>
<comment type="similarity">
    <text evidence="3 6">Belongs to the peptidase S26 family.</text>
</comment>
<dbReference type="Proteomes" id="UP001432222">
    <property type="component" value="Chromosome"/>
</dbReference>